<dbReference type="GO" id="GO:0046872">
    <property type="term" value="F:metal ion binding"/>
    <property type="evidence" value="ECO:0007669"/>
    <property type="project" value="UniProtKB-UniRule"/>
</dbReference>
<dbReference type="Pfam" id="PF06969">
    <property type="entry name" value="HemN_C"/>
    <property type="match status" value="1"/>
</dbReference>
<dbReference type="InterPro" id="IPR007197">
    <property type="entry name" value="rSAM"/>
</dbReference>
<dbReference type="PROSITE" id="PS51918">
    <property type="entry name" value="RADICAL_SAM"/>
    <property type="match status" value="1"/>
</dbReference>
<organism evidence="4 5">
    <name type="scientific">Usitatibacter rugosus</name>
    <dbReference type="NCBI Taxonomy" id="2732067"/>
    <lineage>
        <taxon>Bacteria</taxon>
        <taxon>Pseudomonadati</taxon>
        <taxon>Pseudomonadota</taxon>
        <taxon>Betaproteobacteria</taxon>
        <taxon>Nitrosomonadales</taxon>
        <taxon>Usitatibacteraceae</taxon>
        <taxon>Usitatibacter</taxon>
    </lineage>
</organism>
<keyword evidence="2" id="KW-0479">Metal-binding</keyword>
<dbReference type="PANTHER" id="PTHR13932:SF5">
    <property type="entry name" value="RADICAL S-ADENOSYL METHIONINE DOMAIN-CONTAINING PROTEIN 1, MITOCHONDRIAL"/>
    <property type="match status" value="1"/>
</dbReference>
<dbReference type="Proteomes" id="UP000501534">
    <property type="component" value="Chromosome"/>
</dbReference>
<keyword evidence="2" id="KW-0949">S-adenosyl-L-methionine</keyword>
<dbReference type="SFLD" id="SFLDF00288">
    <property type="entry name" value="HemN-like__clustered_with_nucl"/>
    <property type="match status" value="1"/>
</dbReference>
<dbReference type="SUPFAM" id="SSF102114">
    <property type="entry name" value="Radical SAM enzymes"/>
    <property type="match status" value="1"/>
</dbReference>
<sequence length="416" mass="45382">MASSPVALPSRPRFAQLPPLSLYVHIPWCIRKCPYCDFNSHEKKGELPEAQYVDALIADLEASLPDVYGRKLTTVFIGGGTPSLFAPASIERLLTAVRTRIPFEFEAEVTMEANPGTFEAARFRGYRDAGVTRLSIGVQSFDDAHLQAIGRVHGAAEAKRAVESALATYDTVNVDLMYALPGQSLEGALADVAQAVALGAPHISAYHLTLEPNTLFHRYPPKLPDDDLAADMQLAIEAALGGAGYEHYETSAFAKPGHRARHNVNYWTFGDYLGIGAGAHGKLSFRDHVRREARQRAPKAYLEGALAGTAVQERHDVSPAQLPFEFLMNALRLTEGFPVALFSARTGLPIATVERDLAAAERDGLIARDLERVWPTERGRHFLNDLLERFLDDDTAEAATPVAHPINIASLGKPPT</sequence>
<dbReference type="GO" id="GO:0006779">
    <property type="term" value="P:porphyrin-containing compound biosynthetic process"/>
    <property type="evidence" value="ECO:0007669"/>
    <property type="project" value="InterPro"/>
</dbReference>
<dbReference type="PANTHER" id="PTHR13932">
    <property type="entry name" value="COPROPORPHYRINIGEN III OXIDASE"/>
    <property type="match status" value="1"/>
</dbReference>
<accession>A0A6M4GPB5</accession>
<reference evidence="4 5" key="1">
    <citation type="submission" date="2020-04" db="EMBL/GenBank/DDBJ databases">
        <title>Usitatibacter rugosus gen. nov., sp. nov. and Usitatibacter palustris sp. nov., novel members of Usitatibacteraceae fam. nov. within the order Nitrosomonadales isolated from soil.</title>
        <authorList>
            <person name="Huber K.J."/>
            <person name="Neumann-Schaal M."/>
            <person name="Geppert A."/>
            <person name="Luckner M."/>
            <person name="Wanner G."/>
            <person name="Overmann J."/>
        </authorList>
    </citation>
    <scope>NUCLEOTIDE SEQUENCE [LARGE SCALE GENOMIC DNA]</scope>
    <source>
        <strain evidence="4 5">0125_3</strain>
    </source>
</reference>
<keyword evidence="5" id="KW-1185">Reference proteome</keyword>
<proteinExistence type="inferred from homology"/>
<keyword evidence="2" id="KW-0349">Heme</keyword>
<dbReference type="SFLD" id="SFLDG01082">
    <property type="entry name" value="B12-binding_domain_containing"/>
    <property type="match status" value="1"/>
</dbReference>
<evidence type="ECO:0000313" key="4">
    <source>
        <dbReference type="EMBL" id="QJR09051.1"/>
    </source>
</evidence>
<comment type="similarity">
    <text evidence="1">Belongs to the anaerobic coproporphyrinogen-III oxidase family. HemW subfamily.</text>
</comment>
<gene>
    <name evidence="4" type="primary">hemW</name>
    <name evidence="4" type="ORF">DSM104443_00087</name>
</gene>
<dbReference type="Gene3D" id="3.30.750.200">
    <property type="match status" value="1"/>
</dbReference>
<dbReference type="SMART" id="SM00729">
    <property type="entry name" value="Elp3"/>
    <property type="match status" value="1"/>
</dbReference>
<dbReference type="SFLD" id="SFLDF00562">
    <property type="entry name" value="HemN-like__clustered_with_heat"/>
    <property type="match status" value="1"/>
</dbReference>
<dbReference type="NCBIfam" id="TIGR00539">
    <property type="entry name" value="hemN_rel"/>
    <property type="match status" value="1"/>
</dbReference>
<keyword evidence="2" id="KW-0963">Cytoplasm</keyword>
<dbReference type="GO" id="GO:0004109">
    <property type="term" value="F:coproporphyrinogen oxidase activity"/>
    <property type="evidence" value="ECO:0007669"/>
    <property type="project" value="InterPro"/>
</dbReference>
<dbReference type="CDD" id="cd01335">
    <property type="entry name" value="Radical_SAM"/>
    <property type="match status" value="1"/>
</dbReference>
<feature type="domain" description="Radical SAM core" evidence="3">
    <location>
        <begin position="14"/>
        <end position="246"/>
    </location>
</feature>
<dbReference type="InterPro" id="IPR006638">
    <property type="entry name" value="Elp3/MiaA/NifB-like_rSAM"/>
</dbReference>
<evidence type="ECO:0000256" key="1">
    <source>
        <dbReference type="ARBA" id="ARBA00006100"/>
    </source>
</evidence>
<dbReference type="AlphaFoldDB" id="A0A6M4GPB5"/>
<name>A0A6M4GPB5_9PROT</name>
<dbReference type="InterPro" id="IPR010723">
    <property type="entry name" value="HemN_C"/>
</dbReference>
<dbReference type="RefSeq" id="WP_171088754.1">
    <property type="nucleotide sequence ID" value="NZ_CP053069.1"/>
</dbReference>
<evidence type="ECO:0000313" key="5">
    <source>
        <dbReference type="Proteomes" id="UP000501534"/>
    </source>
</evidence>
<keyword evidence="2" id="KW-0004">4Fe-4S</keyword>
<keyword evidence="2" id="KW-0143">Chaperone</keyword>
<dbReference type="EMBL" id="CP053069">
    <property type="protein sequence ID" value="QJR09051.1"/>
    <property type="molecule type" value="Genomic_DNA"/>
</dbReference>
<comment type="subcellular location">
    <subcellularLocation>
        <location evidence="2">Cytoplasm</location>
    </subcellularLocation>
</comment>
<evidence type="ECO:0000256" key="2">
    <source>
        <dbReference type="RuleBase" id="RU364116"/>
    </source>
</evidence>
<dbReference type="SFLD" id="SFLDG01065">
    <property type="entry name" value="anaerobic_coproporphyrinogen-I"/>
    <property type="match status" value="2"/>
</dbReference>
<keyword evidence="2" id="KW-0411">Iron-sulfur</keyword>
<evidence type="ECO:0000259" key="3">
    <source>
        <dbReference type="PROSITE" id="PS51918"/>
    </source>
</evidence>
<protein>
    <recommendedName>
        <fullName evidence="2">Heme chaperone HemW</fullName>
    </recommendedName>
</protein>
<dbReference type="SFLD" id="SFLDS00029">
    <property type="entry name" value="Radical_SAM"/>
    <property type="match status" value="2"/>
</dbReference>
<dbReference type="InterPro" id="IPR058240">
    <property type="entry name" value="rSAM_sf"/>
</dbReference>
<dbReference type="InterPro" id="IPR034505">
    <property type="entry name" value="Coproporphyrinogen-III_oxidase"/>
</dbReference>
<dbReference type="GO" id="GO:0005737">
    <property type="term" value="C:cytoplasm"/>
    <property type="evidence" value="ECO:0007669"/>
    <property type="project" value="UniProtKB-SubCell"/>
</dbReference>
<dbReference type="InterPro" id="IPR004559">
    <property type="entry name" value="HemW-like"/>
</dbReference>
<dbReference type="GO" id="GO:0051539">
    <property type="term" value="F:4 iron, 4 sulfur cluster binding"/>
    <property type="evidence" value="ECO:0007669"/>
    <property type="project" value="UniProtKB-UniRule"/>
</dbReference>
<comment type="function">
    <text evidence="2">Probably acts as a heme chaperone, transferring heme to an unknown acceptor. Binds one molecule of heme per monomer, possibly covalently. Binds 1 [4Fe-4S] cluster. The cluster is coordinated with 3 cysteines and an exchangeable S-adenosyl-L-methionine.</text>
</comment>
<dbReference type="KEGG" id="uru:DSM104443_00087"/>
<keyword evidence="2" id="KW-0408">Iron</keyword>
<dbReference type="Pfam" id="PF04055">
    <property type="entry name" value="Radical_SAM"/>
    <property type="match status" value="1"/>
</dbReference>